<dbReference type="EMBL" id="CDMY01000305">
    <property type="protein sequence ID" value="CEM01286.1"/>
    <property type="molecule type" value="Genomic_DNA"/>
</dbReference>
<dbReference type="Gene3D" id="4.10.1000.10">
    <property type="entry name" value="Zinc finger, CCCH-type"/>
    <property type="match status" value="2"/>
</dbReference>
<dbReference type="SMART" id="SM00356">
    <property type="entry name" value="ZnF_C3H1"/>
    <property type="match status" value="2"/>
</dbReference>
<keyword evidence="1 4" id="KW-0479">Metal-binding</keyword>
<evidence type="ECO:0000256" key="5">
    <source>
        <dbReference type="SAM" id="MobiDB-lite"/>
    </source>
</evidence>
<feature type="compositionally biased region" description="Low complexity" evidence="5">
    <location>
        <begin position="10"/>
        <end position="26"/>
    </location>
</feature>
<gene>
    <name evidence="7" type="ORF">Vbra_13071</name>
</gene>
<keyword evidence="2 4" id="KW-0863">Zinc-finger</keyword>
<keyword evidence="3 4" id="KW-0862">Zinc</keyword>
<dbReference type="SUPFAM" id="SSF90229">
    <property type="entry name" value="CCCH zinc finger"/>
    <property type="match status" value="2"/>
</dbReference>
<name>A0A0G4ESR4_VITBC</name>
<dbReference type="InterPro" id="IPR036855">
    <property type="entry name" value="Znf_CCCH_sf"/>
</dbReference>
<keyword evidence="8" id="KW-1185">Reference proteome</keyword>
<feature type="compositionally biased region" description="Basic and acidic residues" evidence="5">
    <location>
        <begin position="347"/>
        <end position="356"/>
    </location>
</feature>
<evidence type="ECO:0000256" key="2">
    <source>
        <dbReference type="ARBA" id="ARBA00022771"/>
    </source>
</evidence>
<dbReference type="PANTHER" id="PTHR38160">
    <property type="entry name" value="ZINC FINGER CCCH DOMAIN-CONTAINING PROTEIN 40"/>
    <property type="match status" value="1"/>
</dbReference>
<sequence>MSRYDPTRRPPTSQQHSQPQPFSRPAAAPPPPHYSQQQHPQAPLPAHPLPRSSVPSYGAAAGERHTPVMPHSYGLSGAGWDNSRLSSPAGVGGAQEWRGGSSAPSSSSSYTHHRPPPPPPPPRGHPPRLAQPHPPASDEDTSVSDSNRGRQPGGGVPASVAASAVASSLQGIPEEVSIPSALLLDLSARFPDLKRHIPIFASDTGRLERRRLPLTKQEQQMYYKTQMCPLYPQGLCTYGSSCTYAHSEAEKRERPILAKTKLCYFWLAGRCTRKNCHFAHGREELRSFQTTQQRMPGPGAAPGPPRPSTAAYQEPPSVPSAAPDHPSAPSPPPYTDSPNLLPVPSVPRRDGRDRRIPLPPVDVSEADGDGGRPHGYWRQRPRQSQQDEAAEGIRMAREERRAVAIHGGWTRAEDAPPIYRRYHGTHPFAATEEAPRIGPSESSRRVEVAVGVQLKQAPSDPADAPARPLIGPVAASAPPPLESHTPLLELREGDVVDLLARTATGWGYGRVSYQPIDTPSEKARSLCGWFPLCVASRPPMSPPLRASRHTHRQPPAFSNSGNHQQHQQHQQHHQQQQHAEHLSPMSTAPPGAAARGSGSEASHGPRQQEGSREPPTWEEGS</sequence>
<feature type="zinc finger region" description="C3H1-type" evidence="4">
    <location>
        <begin position="257"/>
        <end position="283"/>
    </location>
</feature>
<organism evidence="7 8">
    <name type="scientific">Vitrella brassicaformis (strain CCMP3155)</name>
    <dbReference type="NCBI Taxonomy" id="1169540"/>
    <lineage>
        <taxon>Eukaryota</taxon>
        <taxon>Sar</taxon>
        <taxon>Alveolata</taxon>
        <taxon>Colpodellida</taxon>
        <taxon>Vitrellaceae</taxon>
        <taxon>Vitrella</taxon>
    </lineage>
</organism>
<dbReference type="VEuPathDB" id="CryptoDB:Vbra_13071"/>
<dbReference type="InterPro" id="IPR041367">
    <property type="entry name" value="Znf-CCCH_4"/>
</dbReference>
<feature type="region of interest" description="Disordered" evidence="5">
    <location>
        <begin position="541"/>
        <end position="621"/>
    </location>
</feature>
<feature type="zinc finger region" description="C3H1-type" evidence="4">
    <location>
        <begin position="222"/>
        <end position="249"/>
    </location>
</feature>
<feature type="compositionally biased region" description="Low complexity" evidence="5">
    <location>
        <begin position="98"/>
        <end position="110"/>
    </location>
</feature>
<dbReference type="OrthoDB" id="415459at2759"/>
<dbReference type="InterPro" id="IPR045868">
    <property type="entry name" value="Znf_C3H13/40"/>
</dbReference>
<dbReference type="InterPro" id="IPR000571">
    <property type="entry name" value="Znf_CCCH"/>
</dbReference>
<feature type="region of interest" description="Disordered" evidence="5">
    <location>
        <begin position="289"/>
        <end position="390"/>
    </location>
</feature>
<dbReference type="Proteomes" id="UP000041254">
    <property type="component" value="Unassembled WGS sequence"/>
</dbReference>
<evidence type="ECO:0000256" key="4">
    <source>
        <dbReference type="PROSITE-ProRule" id="PRU00723"/>
    </source>
</evidence>
<reference evidence="7 8" key="1">
    <citation type="submission" date="2014-11" db="EMBL/GenBank/DDBJ databases">
        <authorList>
            <person name="Zhu J."/>
            <person name="Qi W."/>
            <person name="Song R."/>
        </authorList>
    </citation>
    <scope>NUCLEOTIDE SEQUENCE [LARGE SCALE GENOMIC DNA]</scope>
</reference>
<dbReference type="PANTHER" id="PTHR38160:SF1">
    <property type="entry name" value="ZINC FINGER CCCH DOMAIN-CONTAINING PROTEIN 40"/>
    <property type="match status" value="1"/>
</dbReference>
<evidence type="ECO:0000256" key="3">
    <source>
        <dbReference type="ARBA" id="ARBA00022833"/>
    </source>
</evidence>
<dbReference type="Pfam" id="PF18044">
    <property type="entry name" value="zf-CCCH_4"/>
    <property type="match status" value="1"/>
</dbReference>
<proteinExistence type="predicted"/>
<feature type="compositionally biased region" description="Low complexity" evidence="5">
    <location>
        <begin position="563"/>
        <end position="577"/>
    </location>
</feature>
<evidence type="ECO:0000313" key="8">
    <source>
        <dbReference type="Proteomes" id="UP000041254"/>
    </source>
</evidence>
<feature type="domain" description="C3H1-type" evidence="6">
    <location>
        <begin position="257"/>
        <end position="283"/>
    </location>
</feature>
<evidence type="ECO:0000259" key="6">
    <source>
        <dbReference type="PROSITE" id="PS50103"/>
    </source>
</evidence>
<dbReference type="InParanoid" id="A0A0G4ESR4"/>
<feature type="compositionally biased region" description="Low complexity" evidence="5">
    <location>
        <begin position="586"/>
        <end position="604"/>
    </location>
</feature>
<dbReference type="AlphaFoldDB" id="A0A0G4ESR4"/>
<evidence type="ECO:0000256" key="1">
    <source>
        <dbReference type="ARBA" id="ARBA00022723"/>
    </source>
</evidence>
<dbReference type="GO" id="GO:0008270">
    <property type="term" value="F:zinc ion binding"/>
    <property type="evidence" value="ECO:0007669"/>
    <property type="project" value="UniProtKB-KW"/>
</dbReference>
<feature type="region of interest" description="Disordered" evidence="5">
    <location>
        <begin position="1"/>
        <end position="159"/>
    </location>
</feature>
<feature type="domain" description="C3H1-type" evidence="6">
    <location>
        <begin position="222"/>
        <end position="249"/>
    </location>
</feature>
<feature type="compositionally biased region" description="Pro residues" evidence="5">
    <location>
        <begin position="326"/>
        <end position="335"/>
    </location>
</feature>
<protein>
    <recommendedName>
        <fullName evidence="6">C3H1-type domain-containing protein</fullName>
    </recommendedName>
</protein>
<accession>A0A0G4ESR4</accession>
<dbReference type="PROSITE" id="PS50103">
    <property type="entry name" value="ZF_C3H1"/>
    <property type="match status" value="2"/>
</dbReference>
<evidence type="ECO:0000313" key="7">
    <source>
        <dbReference type="EMBL" id="CEM01286.1"/>
    </source>
</evidence>